<dbReference type="SMART" id="SM00674">
    <property type="entry name" value="CENPB"/>
    <property type="match status" value="1"/>
</dbReference>
<dbReference type="EMBL" id="LNFO01004938">
    <property type="protein sequence ID" value="KUF79147.1"/>
    <property type="molecule type" value="Genomic_DNA"/>
</dbReference>
<dbReference type="GO" id="GO:0003677">
    <property type="term" value="F:DNA binding"/>
    <property type="evidence" value="ECO:0007669"/>
    <property type="project" value="UniProtKB-KW"/>
</dbReference>
<dbReference type="SUPFAM" id="SSF46689">
    <property type="entry name" value="Homeodomain-like"/>
    <property type="match status" value="1"/>
</dbReference>
<name>A0A0W8C4Y9_PHYNI</name>
<keyword evidence="1" id="KW-0238">DNA-binding</keyword>
<evidence type="ECO:0000256" key="2">
    <source>
        <dbReference type="SAM" id="MobiDB-lite"/>
    </source>
</evidence>
<dbReference type="InterPro" id="IPR006600">
    <property type="entry name" value="HTH_CenpB_DNA-bd_dom"/>
</dbReference>
<proteinExistence type="predicted"/>
<dbReference type="InterPro" id="IPR009057">
    <property type="entry name" value="Homeodomain-like_sf"/>
</dbReference>
<dbReference type="OrthoDB" id="109172at2759"/>
<reference evidence="4 5" key="1">
    <citation type="submission" date="2015-11" db="EMBL/GenBank/DDBJ databases">
        <title>Genomes and virulence difference between two physiological races of Phytophthora nicotianae.</title>
        <authorList>
            <person name="Liu H."/>
            <person name="Ma X."/>
            <person name="Yu H."/>
            <person name="Fang D."/>
            <person name="Li Y."/>
            <person name="Wang X."/>
            <person name="Wang W."/>
            <person name="Dong Y."/>
            <person name="Xiao B."/>
        </authorList>
    </citation>
    <scope>NUCLEOTIDE SEQUENCE [LARGE SCALE GENOMIC DNA]</scope>
    <source>
        <strain evidence="5">race 0</strain>
    </source>
</reference>
<feature type="region of interest" description="Disordered" evidence="2">
    <location>
        <begin position="153"/>
        <end position="172"/>
    </location>
</feature>
<accession>A0A0W8C4Y9</accession>
<dbReference type="Gene3D" id="1.10.10.60">
    <property type="entry name" value="Homeodomain-like"/>
    <property type="match status" value="2"/>
</dbReference>
<organism evidence="4 5">
    <name type="scientific">Phytophthora nicotianae</name>
    <name type="common">Potato buckeye rot agent</name>
    <name type="synonym">Phytophthora parasitica</name>
    <dbReference type="NCBI Taxonomy" id="4792"/>
    <lineage>
        <taxon>Eukaryota</taxon>
        <taxon>Sar</taxon>
        <taxon>Stramenopiles</taxon>
        <taxon>Oomycota</taxon>
        <taxon>Peronosporomycetes</taxon>
        <taxon>Peronosporales</taxon>
        <taxon>Peronosporaceae</taxon>
        <taxon>Phytophthora</taxon>
    </lineage>
</organism>
<evidence type="ECO:0000313" key="5">
    <source>
        <dbReference type="Proteomes" id="UP000052943"/>
    </source>
</evidence>
<dbReference type="PROSITE" id="PS51253">
    <property type="entry name" value="HTH_CENPB"/>
    <property type="match status" value="1"/>
</dbReference>
<comment type="caution">
    <text evidence="4">The sequence shown here is derived from an EMBL/GenBank/DDBJ whole genome shotgun (WGS) entry which is preliminary data.</text>
</comment>
<evidence type="ECO:0000256" key="1">
    <source>
        <dbReference type="ARBA" id="ARBA00023125"/>
    </source>
</evidence>
<sequence>MGRWLTIKDKRALIAKAGENPGMTHAELAEWSTKTYNLGRPLARSTVSDILRKAPQTMSPAHEDTSRRKLVKVTSIRLEKALWAWIALQETRNIVLSRELIAMKARELQGQLCDAWDLSFSEGWMTRFMKRQKMTEDTHQELFSAHRYSFPRCERGSSDEKEEQRKLRRRYP</sequence>
<dbReference type="AlphaFoldDB" id="A0A0W8C4Y9"/>
<evidence type="ECO:0000259" key="3">
    <source>
        <dbReference type="PROSITE" id="PS51253"/>
    </source>
</evidence>
<dbReference type="Pfam" id="PF03221">
    <property type="entry name" value="HTH_Tnp_Tc5"/>
    <property type="match status" value="1"/>
</dbReference>
<feature type="domain" description="HTH CENPB-type" evidence="3">
    <location>
        <begin position="66"/>
        <end position="138"/>
    </location>
</feature>
<protein>
    <submittedName>
        <fullName evidence="4">PDC2 protein</fullName>
    </submittedName>
</protein>
<evidence type="ECO:0000313" key="4">
    <source>
        <dbReference type="EMBL" id="KUF79147.1"/>
    </source>
</evidence>
<gene>
    <name evidence="4" type="ORF">AM587_10005122</name>
</gene>
<feature type="compositionally biased region" description="Basic and acidic residues" evidence="2">
    <location>
        <begin position="153"/>
        <end position="165"/>
    </location>
</feature>
<dbReference type="Proteomes" id="UP000052943">
    <property type="component" value="Unassembled WGS sequence"/>
</dbReference>